<accession>A0A7X1IYY3</accession>
<comment type="caution">
    <text evidence="2">The sequence shown here is derived from an EMBL/GenBank/DDBJ whole genome shotgun (WGS) entry which is preliminary data.</text>
</comment>
<dbReference type="EMBL" id="JACMSF010000004">
    <property type="protein sequence ID" value="MBC2901141.1"/>
    <property type="molecule type" value="Genomic_DNA"/>
</dbReference>
<gene>
    <name evidence="2" type="ORF">H4N64_05895</name>
</gene>
<name>A0A7X1IYY3_9ACTN</name>
<sequence>MPQPRTDLPSFATTLAQHLPGQWYRKYEGFPAPQDHRPVADRVWDCGTTHSTLLDFPNAPVALLHGPDDEQLCVTERPRYPHQYLVAPLEPEGFKPHHFRYVDEPNGIAVPNDPVRAAAGVARRVLPRYHRAVDAVRHSARVQPEPPHRPAAPEVAETLTLVWYPDGVVGAPYRSVPEDARMVLYGCRFQYSPHEAAFVLPASYSTSDRALLIQSAVRLLTAQGIGVNFRHATPTSAGPTSRPPTAAPATRPTAGTPSSARR</sequence>
<reference evidence="2 3" key="1">
    <citation type="submission" date="2020-08" db="EMBL/GenBank/DDBJ databases">
        <title>Streptomyces sp. PSKA01 genome sequencing and assembly.</title>
        <authorList>
            <person name="Mandal S."/>
            <person name="Maiti P.K."/>
            <person name="Das P."/>
        </authorList>
    </citation>
    <scope>NUCLEOTIDE SEQUENCE [LARGE SCALE GENOMIC DNA]</scope>
    <source>
        <strain evidence="2 3">PSKA01</strain>
    </source>
</reference>
<dbReference type="RefSeq" id="WP_186281015.1">
    <property type="nucleotide sequence ID" value="NZ_JACMSF010000004.1"/>
</dbReference>
<keyword evidence="3" id="KW-1185">Reference proteome</keyword>
<evidence type="ECO:0000313" key="3">
    <source>
        <dbReference type="Proteomes" id="UP000584670"/>
    </source>
</evidence>
<dbReference type="AlphaFoldDB" id="A0A7X1IYY3"/>
<evidence type="ECO:0000313" key="2">
    <source>
        <dbReference type="EMBL" id="MBC2901141.1"/>
    </source>
</evidence>
<feature type="compositionally biased region" description="Low complexity" evidence="1">
    <location>
        <begin position="247"/>
        <end position="262"/>
    </location>
</feature>
<protein>
    <submittedName>
        <fullName evidence="2">Uncharacterized protein</fullName>
    </submittedName>
</protein>
<evidence type="ECO:0000256" key="1">
    <source>
        <dbReference type="SAM" id="MobiDB-lite"/>
    </source>
</evidence>
<dbReference type="Proteomes" id="UP000584670">
    <property type="component" value="Unassembled WGS sequence"/>
</dbReference>
<feature type="region of interest" description="Disordered" evidence="1">
    <location>
        <begin position="231"/>
        <end position="262"/>
    </location>
</feature>
<organism evidence="2 3">
    <name type="scientific">Streptomyces cupreus</name>
    <dbReference type="NCBI Taxonomy" id="2759956"/>
    <lineage>
        <taxon>Bacteria</taxon>
        <taxon>Bacillati</taxon>
        <taxon>Actinomycetota</taxon>
        <taxon>Actinomycetes</taxon>
        <taxon>Kitasatosporales</taxon>
        <taxon>Streptomycetaceae</taxon>
        <taxon>Streptomyces</taxon>
    </lineage>
</organism>
<proteinExistence type="predicted"/>